<feature type="region of interest" description="Disordered" evidence="1">
    <location>
        <begin position="1"/>
        <end position="29"/>
    </location>
</feature>
<name>A0A3S5AVK1_9PLAT</name>
<sequence>MHNSASQDGEGGDGPRGYEWSRQQVAGSR</sequence>
<evidence type="ECO:0000313" key="2">
    <source>
        <dbReference type="EMBL" id="VEL29651.1"/>
    </source>
</evidence>
<evidence type="ECO:0000313" key="3">
    <source>
        <dbReference type="Proteomes" id="UP000784294"/>
    </source>
</evidence>
<gene>
    <name evidence="2" type="ORF">PXEA_LOCUS23091</name>
</gene>
<dbReference type="EMBL" id="CAAALY010104995">
    <property type="protein sequence ID" value="VEL29651.1"/>
    <property type="molecule type" value="Genomic_DNA"/>
</dbReference>
<comment type="caution">
    <text evidence="2">The sequence shown here is derived from an EMBL/GenBank/DDBJ whole genome shotgun (WGS) entry which is preliminary data.</text>
</comment>
<organism evidence="2 3">
    <name type="scientific">Protopolystoma xenopodis</name>
    <dbReference type="NCBI Taxonomy" id="117903"/>
    <lineage>
        <taxon>Eukaryota</taxon>
        <taxon>Metazoa</taxon>
        <taxon>Spiralia</taxon>
        <taxon>Lophotrochozoa</taxon>
        <taxon>Platyhelminthes</taxon>
        <taxon>Monogenea</taxon>
        <taxon>Polyopisthocotylea</taxon>
        <taxon>Polystomatidea</taxon>
        <taxon>Polystomatidae</taxon>
        <taxon>Protopolystoma</taxon>
    </lineage>
</organism>
<evidence type="ECO:0000256" key="1">
    <source>
        <dbReference type="SAM" id="MobiDB-lite"/>
    </source>
</evidence>
<keyword evidence="3" id="KW-1185">Reference proteome</keyword>
<accession>A0A3S5AVK1</accession>
<protein>
    <submittedName>
        <fullName evidence="2">Uncharacterized protein</fullName>
    </submittedName>
</protein>
<reference evidence="2" key="1">
    <citation type="submission" date="2018-11" db="EMBL/GenBank/DDBJ databases">
        <authorList>
            <consortium name="Pathogen Informatics"/>
        </authorList>
    </citation>
    <scope>NUCLEOTIDE SEQUENCE</scope>
</reference>
<proteinExistence type="predicted"/>
<dbReference type="AlphaFoldDB" id="A0A3S5AVK1"/>
<dbReference type="Proteomes" id="UP000784294">
    <property type="component" value="Unassembled WGS sequence"/>
</dbReference>